<comment type="caution">
    <text evidence="4">The sequence shown here is derived from an EMBL/GenBank/DDBJ whole genome shotgun (WGS) entry which is preliminary data.</text>
</comment>
<evidence type="ECO:0000313" key="4">
    <source>
        <dbReference type="EMBL" id="KXP14051.1"/>
    </source>
</evidence>
<dbReference type="EMBL" id="LSRE01000017">
    <property type="protein sequence ID" value="KXO97678.1"/>
    <property type="molecule type" value="Genomic_DNA"/>
</dbReference>
<keyword evidence="2" id="KW-0472">Membrane</keyword>
<protein>
    <submittedName>
        <fullName evidence="4">Uncharacterized protein</fullName>
    </submittedName>
</protein>
<accession>A0A138AUC3</accession>
<evidence type="ECO:0000313" key="3">
    <source>
        <dbReference type="EMBL" id="KXO97678.1"/>
    </source>
</evidence>
<keyword evidence="6" id="KW-1185">Reference proteome</keyword>
<gene>
    <name evidence="4" type="ORF">AXK60_21385</name>
    <name evidence="3" type="ORF">AXK61_21815</name>
</gene>
<organism evidence="4 5">
    <name type="scientific">Tsukamurella pseudospumae</name>
    <dbReference type="NCBI Taxonomy" id="239498"/>
    <lineage>
        <taxon>Bacteria</taxon>
        <taxon>Bacillati</taxon>
        <taxon>Actinomycetota</taxon>
        <taxon>Actinomycetes</taxon>
        <taxon>Mycobacteriales</taxon>
        <taxon>Tsukamurellaceae</taxon>
        <taxon>Tsukamurella</taxon>
    </lineage>
</organism>
<sequence>MAMNPGPGVPPGPGPAPSGPNREVVAPIVGGAALVALVVFIGSLTFWAETSTSDLCSAYSKASAKVSDDSTYVVDLDGLASAASHYPKSEVQDAGKALDKMTGTFSVSAYYRNAAPIAAECSGAY</sequence>
<evidence type="ECO:0000256" key="2">
    <source>
        <dbReference type="SAM" id="Phobius"/>
    </source>
</evidence>
<reference evidence="4" key="2">
    <citation type="submission" date="2016-02" db="EMBL/GenBank/DDBJ databases">
        <authorList>
            <person name="Teng J.L."/>
            <person name="Yang Y."/>
            <person name="Huang Y."/>
            <person name="Guo F."/>
            <person name="Wei W."/>
            <person name="Chen J.H."/>
            <person name="Wong S.Y."/>
            <person name="Lau S.K."/>
            <person name="Woo P.C."/>
        </authorList>
    </citation>
    <scope>NUCLEOTIDE SEQUENCE</scope>
    <source>
        <strain evidence="4">JCM 15929</strain>
    </source>
</reference>
<dbReference type="EMBL" id="LSRF01000007">
    <property type="protein sequence ID" value="KXP14051.1"/>
    <property type="molecule type" value="Genomic_DNA"/>
</dbReference>
<reference evidence="3 6" key="1">
    <citation type="submission" date="2016-02" db="EMBL/GenBank/DDBJ databases">
        <authorList>
            <person name="Teng J.L."/>
            <person name="Tang Y."/>
            <person name="Huang Y."/>
            <person name="Guo F."/>
            <person name="Wei W."/>
            <person name="Chen J.H."/>
            <person name="Wong S.Y."/>
            <person name="Lau S.K."/>
            <person name="Woo P.C."/>
        </authorList>
    </citation>
    <scope>NUCLEOTIDE SEQUENCE [LARGE SCALE GENOMIC DNA]</scope>
    <source>
        <strain evidence="3 6">JCM 13375</strain>
    </source>
</reference>
<evidence type="ECO:0000313" key="5">
    <source>
        <dbReference type="Proteomes" id="UP000070258"/>
    </source>
</evidence>
<dbReference type="RefSeq" id="WP_068570133.1">
    <property type="nucleotide sequence ID" value="NZ_LSRE01000017.1"/>
</dbReference>
<evidence type="ECO:0000256" key="1">
    <source>
        <dbReference type="SAM" id="MobiDB-lite"/>
    </source>
</evidence>
<reference evidence="5" key="3">
    <citation type="submission" date="2016-02" db="EMBL/GenBank/DDBJ databases">
        <authorList>
            <person name="Wen L."/>
            <person name="He K."/>
            <person name="Yang H."/>
        </authorList>
    </citation>
    <scope>NUCLEOTIDE SEQUENCE [LARGE SCALE GENOMIC DNA]</scope>
    <source>
        <strain evidence="5">JCM 15929</strain>
    </source>
</reference>
<keyword evidence="2" id="KW-0812">Transmembrane</keyword>
<name>A0A138AUC3_9ACTN</name>
<feature type="region of interest" description="Disordered" evidence="1">
    <location>
        <begin position="1"/>
        <end position="22"/>
    </location>
</feature>
<proteinExistence type="predicted"/>
<dbReference type="Proteomes" id="UP000070258">
    <property type="component" value="Unassembled WGS sequence"/>
</dbReference>
<keyword evidence="2" id="KW-1133">Transmembrane helix</keyword>
<dbReference type="AlphaFoldDB" id="A0A138AUC3"/>
<feature type="transmembrane region" description="Helical" evidence="2">
    <location>
        <begin position="24"/>
        <end position="47"/>
    </location>
</feature>
<dbReference type="Proteomes" id="UP000070409">
    <property type="component" value="Unassembled WGS sequence"/>
</dbReference>
<evidence type="ECO:0000313" key="6">
    <source>
        <dbReference type="Proteomes" id="UP000070409"/>
    </source>
</evidence>
<dbReference type="STRING" id="239498.AXK60_21385"/>
<feature type="compositionally biased region" description="Pro residues" evidence="1">
    <location>
        <begin position="7"/>
        <end position="18"/>
    </location>
</feature>